<evidence type="ECO:0000313" key="8">
    <source>
        <dbReference type="Proteomes" id="UP000749293"/>
    </source>
</evidence>
<keyword evidence="4" id="KW-0271">Exosome</keyword>
<dbReference type="PANTHER" id="PTHR11953">
    <property type="entry name" value="EXOSOME COMPLEX COMPONENT"/>
    <property type="match status" value="1"/>
</dbReference>
<dbReference type="InterPro" id="IPR036345">
    <property type="entry name" value="ExoRNase_PH_dom2_sf"/>
</dbReference>
<evidence type="ECO:0000256" key="1">
    <source>
        <dbReference type="ARBA" id="ARBA00004123"/>
    </source>
</evidence>
<dbReference type="Gene3D" id="3.30.230.70">
    <property type="entry name" value="GHMP Kinase, N-terminal domain"/>
    <property type="match status" value="1"/>
</dbReference>
<dbReference type="GO" id="GO:0003723">
    <property type="term" value="F:RNA binding"/>
    <property type="evidence" value="ECO:0007669"/>
    <property type="project" value="TreeGrafter"/>
</dbReference>
<dbReference type="InterPro" id="IPR001247">
    <property type="entry name" value="ExoRNase_PH_dom1"/>
</dbReference>
<evidence type="ECO:0000256" key="4">
    <source>
        <dbReference type="ARBA" id="ARBA00022835"/>
    </source>
</evidence>
<dbReference type="GO" id="GO:0006364">
    <property type="term" value="P:rRNA processing"/>
    <property type="evidence" value="ECO:0007669"/>
    <property type="project" value="UniProtKB-KW"/>
</dbReference>
<evidence type="ECO:0000256" key="3">
    <source>
        <dbReference type="ARBA" id="ARBA00022552"/>
    </source>
</evidence>
<accession>A0A9P5D5F3</accession>
<gene>
    <name evidence="7" type="ORF">GMORB2_7426</name>
</gene>
<dbReference type="PANTHER" id="PTHR11953:SF1">
    <property type="entry name" value="EXOSOME COMPLEX COMPONENT RRP46"/>
    <property type="match status" value="1"/>
</dbReference>
<evidence type="ECO:0000313" key="7">
    <source>
        <dbReference type="EMBL" id="KAF4122434.1"/>
    </source>
</evidence>
<dbReference type="GeneID" id="55973649"/>
<organism evidence="7 8">
    <name type="scientific">Geosmithia morbida</name>
    <dbReference type="NCBI Taxonomy" id="1094350"/>
    <lineage>
        <taxon>Eukaryota</taxon>
        <taxon>Fungi</taxon>
        <taxon>Dikarya</taxon>
        <taxon>Ascomycota</taxon>
        <taxon>Pezizomycotina</taxon>
        <taxon>Sordariomycetes</taxon>
        <taxon>Hypocreomycetidae</taxon>
        <taxon>Hypocreales</taxon>
        <taxon>Bionectriaceae</taxon>
        <taxon>Geosmithia</taxon>
    </lineage>
</organism>
<dbReference type="RefSeq" id="XP_035321086.1">
    <property type="nucleotide sequence ID" value="XM_035469391.1"/>
</dbReference>
<name>A0A9P5D5F3_9HYPO</name>
<sequence length="248" mass="26467">MPHDLPSAELARLEKADGSATFSYQGYSIISAVNGPIEAPRRDENAFEALVDVNIRPAAGVGGTAERQLESILQSALRHVIPVRDFPRSMIQVTLQVVQTPENAYENTKVVQAQADLALIPALLHSAILGLLTAAVPLKTIATATLLAVPSSGDGAGAGAATIDPDPVQASQAKSVHVLGFTSDGELLLAESQGSFSPDEWREVLRTGEQVCCRKKDTVMSDEPESTSIQDFIRSAMETKVAKDLHWK</sequence>
<evidence type="ECO:0000259" key="6">
    <source>
        <dbReference type="Pfam" id="PF01138"/>
    </source>
</evidence>
<protein>
    <submittedName>
        <fullName evidence="7">Exosome complex component RRP46</fullName>
    </submittedName>
</protein>
<dbReference type="SUPFAM" id="SSF55666">
    <property type="entry name" value="Ribonuclease PH domain 2-like"/>
    <property type="match status" value="1"/>
</dbReference>
<dbReference type="EMBL" id="JAANYQ010000009">
    <property type="protein sequence ID" value="KAF4122434.1"/>
    <property type="molecule type" value="Genomic_DNA"/>
</dbReference>
<comment type="subcellular location">
    <subcellularLocation>
        <location evidence="1">Nucleus</location>
    </subcellularLocation>
</comment>
<dbReference type="Proteomes" id="UP000749293">
    <property type="component" value="Unassembled WGS sequence"/>
</dbReference>
<keyword evidence="5" id="KW-0539">Nucleus</keyword>
<feature type="domain" description="Exoribonuclease phosphorolytic" evidence="6">
    <location>
        <begin position="13"/>
        <end position="137"/>
    </location>
</feature>
<dbReference type="GO" id="GO:0034475">
    <property type="term" value="P:U4 snRNA 3'-end processing"/>
    <property type="evidence" value="ECO:0007669"/>
    <property type="project" value="TreeGrafter"/>
</dbReference>
<dbReference type="AlphaFoldDB" id="A0A9P5D5F3"/>
<dbReference type="GO" id="GO:0016075">
    <property type="term" value="P:rRNA catabolic process"/>
    <property type="evidence" value="ECO:0007669"/>
    <property type="project" value="TreeGrafter"/>
</dbReference>
<dbReference type="InterPro" id="IPR027408">
    <property type="entry name" value="PNPase/RNase_PH_dom_sf"/>
</dbReference>
<keyword evidence="8" id="KW-1185">Reference proteome</keyword>
<dbReference type="GO" id="GO:0000176">
    <property type="term" value="C:nuclear exosome (RNase complex)"/>
    <property type="evidence" value="ECO:0007669"/>
    <property type="project" value="UniProtKB-ARBA"/>
</dbReference>
<reference evidence="7" key="1">
    <citation type="submission" date="2020-03" db="EMBL/GenBank/DDBJ databases">
        <title>Site-based positive gene gene selection in Geosmithia morbida across the United States reveals a broad range of putative effectors and factors for local host and environmental adapation.</title>
        <authorList>
            <person name="Onufrak A."/>
            <person name="Murdoch R.W."/>
            <person name="Gazis R."/>
            <person name="Huff M."/>
            <person name="Staton M."/>
            <person name="Klingeman W."/>
            <person name="Hadziabdic D."/>
        </authorList>
    </citation>
    <scope>NUCLEOTIDE SEQUENCE</scope>
    <source>
        <strain evidence="7">1262</strain>
    </source>
</reference>
<dbReference type="InterPro" id="IPR050080">
    <property type="entry name" value="RNase_PH"/>
</dbReference>
<comment type="similarity">
    <text evidence="2">Belongs to the RNase PH family.</text>
</comment>
<evidence type="ECO:0000256" key="5">
    <source>
        <dbReference type="ARBA" id="ARBA00023242"/>
    </source>
</evidence>
<evidence type="ECO:0000256" key="2">
    <source>
        <dbReference type="ARBA" id="ARBA00006678"/>
    </source>
</evidence>
<dbReference type="GO" id="GO:0071051">
    <property type="term" value="P:poly(A)-dependent snoRNA 3'-end processing"/>
    <property type="evidence" value="ECO:0007669"/>
    <property type="project" value="TreeGrafter"/>
</dbReference>
<keyword evidence="3" id="KW-0698">rRNA processing</keyword>
<dbReference type="GO" id="GO:0071028">
    <property type="term" value="P:nuclear mRNA surveillance"/>
    <property type="evidence" value="ECO:0007669"/>
    <property type="project" value="TreeGrafter"/>
</dbReference>
<comment type="caution">
    <text evidence="7">The sequence shown here is derived from an EMBL/GenBank/DDBJ whole genome shotgun (WGS) entry which is preliminary data.</text>
</comment>
<dbReference type="Pfam" id="PF01138">
    <property type="entry name" value="RNase_PH"/>
    <property type="match status" value="1"/>
</dbReference>
<proteinExistence type="inferred from homology"/>
<dbReference type="SUPFAM" id="SSF54211">
    <property type="entry name" value="Ribosomal protein S5 domain 2-like"/>
    <property type="match status" value="1"/>
</dbReference>
<dbReference type="GO" id="GO:0005730">
    <property type="term" value="C:nucleolus"/>
    <property type="evidence" value="ECO:0007669"/>
    <property type="project" value="TreeGrafter"/>
</dbReference>
<dbReference type="InterPro" id="IPR020568">
    <property type="entry name" value="Ribosomal_Su5_D2-typ_SF"/>
</dbReference>
<dbReference type="GO" id="GO:0000177">
    <property type="term" value="C:cytoplasmic exosome (RNase complex)"/>
    <property type="evidence" value="ECO:0007669"/>
    <property type="project" value="TreeGrafter"/>
</dbReference>
<dbReference type="OrthoDB" id="27298at2759"/>